<name>A0A6C0HYF7_9ZZZZ</name>
<dbReference type="EMBL" id="MN740034">
    <property type="protein sequence ID" value="QHT85155.1"/>
    <property type="molecule type" value="Genomic_DNA"/>
</dbReference>
<feature type="compositionally biased region" description="Low complexity" evidence="1">
    <location>
        <begin position="21"/>
        <end position="93"/>
    </location>
</feature>
<evidence type="ECO:0000313" key="2">
    <source>
        <dbReference type="EMBL" id="QHT85155.1"/>
    </source>
</evidence>
<protein>
    <submittedName>
        <fullName evidence="2">Uncharacterized protein</fullName>
    </submittedName>
</protein>
<evidence type="ECO:0000256" key="1">
    <source>
        <dbReference type="SAM" id="MobiDB-lite"/>
    </source>
</evidence>
<reference evidence="2" key="1">
    <citation type="journal article" date="2020" name="Nature">
        <title>Giant virus diversity and host interactions through global metagenomics.</title>
        <authorList>
            <person name="Schulz F."/>
            <person name="Roux S."/>
            <person name="Paez-Espino D."/>
            <person name="Jungbluth S."/>
            <person name="Walsh D.A."/>
            <person name="Denef V.J."/>
            <person name="McMahon K.D."/>
            <person name="Konstantinidis K.T."/>
            <person name="Eloe-Fadrosh E.A."/>
            <person name="Kyrpides N.C."/>
            <person name="Woyke T."/>
        </authorList>
    </citation>
    <scope>NUCLEOTIDE SEQUENCE</scope>
    <source>
        <strain evidence="2">GVMAG-M-3300023184-178</strain>
    </source>
</reference>
<feature type="region of interest" description="Disordered" evidence="1">
    <location>
        <begin position="1"/>
        <end position="105"/>
    </location>
</feature>
<dbReference type="AlphaFoldDB" id="A0A6C0HYF7"/>
<proteinExistence type="predicted"/>
<organism evidence="2">
    <name type="scientific">viral metagenome</name>
    <dbReference type="NCBI Taxonomy" id="1070528"/>
    <lineage>
        <taxon>unclassified sequences</taxon>
        <taxon>metagenomes</taxon>
        <taxon>organismal metagenomes</taxon>
    </lineage>
</organism>
<sequence length="299" mass="33144">MSARSNASAKNRRAGGSETVQQQPQQLQQQMRPGQGQVPTQQMRPGQGQGPTQQMRPGPGQGPTQQMRPGPGQGPTQPQQQQQQQQMRQGQGQKPPPGAQLPSKMSIGDAIGLITLRLGKVEQDVFELQNSLPEDNESDVENVVANTPNPNARIIDDSVFKSIVSRLEKLESQKPTIVQQPVVQQDFTEMTEITSKVEGLQDELKQVKDLLLSLQSFTMETNQKLANIVFSDNQEFDEQEQFNEPVISEFIQIDGMTSTDLSENQLLNVVNLKELISQELTSSQEEPHEFNSETIASAM</sequence>
<feature type="region of interest" description="Disordered" evidence="1">
    <location>
        <begin position="280"/>
        <end position="299"/>
    </location>
</feature>
<accession>A0A6C0HYF7</accession>